<dbReference type="InterPro" id="IPR006652">
    <property type="entry name" value="Kelch_1"/>
</dbReference>
<dbReference type="SUPFAM" id="SSF117281">
    <property type="entry name" value="Kelch motif"/>
    <property type="match status" value="1"/>
</dbReference>
<dbReference type="SMART" id="SM00612">
    <property type="entry name" value="Kelch"/>
    <property type="match status" value="2"/>
</dbReference>
<dbReference type="InterPro" id="IPR015915">
    <property type="entry name" value="Kelch-typ_b-propeller"/>
</dbReference>
<name>A0A6P6S573_COFAR</name>
<accession>A0A6P6S573</accession>
<evidence type="ECO:0000313" key="1">
    <source>
        <dbReference type="Proteomes" id="UP001652660"/>
    </source>
</evidence>
<evidence type="ECO:0000313" key="2">
    <source>
        <dbReference type="RefSeq" id="XP_027060949.1"/>
    </source>
</evidence>
<dbReference type="OrthoDB" id="45365at2759"/>
<keyword evidence="1" id="KW-1185">Reference proteome</keyword>
<dbReference type="AlphaFoldDB" id="A0A6P6S573"/>
<gene>
    <name evidence="2" type="primary">LOC113687564</name>
</gene>
<dbReference type="PANTHER" id="PTHR47365">
    <property type="entry name" value="PLANT PROTEIN, PUTATIVE-RELATED"/>
    <property type="match status" value="1"/>
</dbReference>
<dbReference type="GeneID" id="113687564"/>
<reference evidence="1" key="1">
    <citation type="journal article" date="2025" name="Foods">
        <title>Unveiling the Microbial Signatures of Arabica Coffee Cherries: Insights into Ripeness Specific Diversity, Functional Traits, and Implications for Quality and Safety.</title>
        <authorList>
            <consortium name="RefSeq"/>
            <person name="Tenea G.N."/>
            <person name="Cifuentes V."/>
            <person name="Reyes P."/>
            <person name="Cevallos-Vallejos M."/>
        </authorList>
    </citation>
    <scope>NUCLEOTIDE SEQUENCE [LARGE SCALE GENOMIC DNA]</scope>
</reference>
<protein>
    <submittedName>
        <fullName evidence="2">F-box/kelch-repeat protein At1g16250-like</fullName>
    </submittedName>
</protein>
<proteinExistence type="predicted"/>
<dbReference type="PANTHER" id="PTHR47365:SF2">
    <property type="entry name" value="KELCH-LIKE PROTEIN 23"/>
    <property type="match status" value="1"/>
</dbReference>
<reference evidence="2" key="2">
    <citation type="submission" date="2025-08" db="UniProtKB">
        <authorList>
            <consortium name="RefSeq"/>
        </authorList>
    </citation>
    <scope>IDENTIFICATION</scope>
    <source>
        <tissue evidence="2">Leaves</tissue>
    </source>
</reference>
<dbReference type="Gene3D" id="2.120.10.80">
    <property type="entry name" value="Kelch-type beta propeller"/>
    <property type="match status" value="1"/>
</dbReference>
<dbReference type="Pfam" id="PF01344">
    <property type="entry name" value="Kelch_1"/>
    <property type="match status" value="2"/>
</dbReference>
<sequence>MGSISRLSRESQQNLLNNYRVYASFCGKDPTSVTNISNWIECYNPSNNSWHRVTSIPGLMQNQVLKGFSMVSIGDMLYIIGGRLCLKETTSDFSNITDEIDMKVLPTVLKYDARRDLWLECAQMIMPRFDFACTVCKNKIFVAGGQTTIGSAKGISSAELYDPVLDEWKSLPDMSTLRYKCAGVTWLEKILIVGGFAEKGDNGSPGPYIMERSSAEVFDCQLEKWDYKAMMWKLDIPPNQIVAVNERLFSSGDCLNAWKGHLEFYDGKLNMWVIVRGSSLDNLSAPICTETDWSPLQRLFLTMAPIGTYLYFLAGYKVPGENSRTRTEVHVFDTSVNGNGWRSFEPVEEEGEKELCCHSCVLKQDH</sequence>
<organism evidence="1 2">
    <name type="scientific">Coffea arabica</name>
    <name type="common">Arabian coffee</name>
    <dbReference type="NCBI Taxonomy" id="13443"/>
    <lineage>
        <taxon>Eukaryota</taxon>
        <taxon>Viridiplantae</taxon>
        <taxon>Streptophyta</taxon>
        <taxon>Embryophyta</taxon>
        <taxon>Tracheophyta</taxon>
        <taxon>Spermatophyta</taxon>
        <taxon>Magnoliopsida</taxon>
        <taxon>eudicotyledons</taxon>
        <taxon>Gunneridae</taxon>
        <taxon>Pentapetalae</taxon>
        <taxon>asterids</taxon>
        <taxon>lamiids</taxon>
        <taxon>Gentianales</taxon>
        <taxon>Rubiaceae</taxon>
        <taxon>Ixoroideae</taxon>
        <taxon>Gardenieae complex</taxon>
        <taxon>Bertiereae - Coffeeae clade</taxon>
        <taxon>Coffeeae</taxon>
        <taxon>Coffea</taxon>
    </lineage>
</organism>
<dbReference type="RefSeq" id="XP_027060949.1">
    <property type="nucleotide sequence ID" value="XM_027205148.2"/>
</dbReference>
<dbReference type="Proteomes" id="UP001652660">
    <property type="component" value="Chromosome 5e"/>
</dbReference>